<evidence type="ECO:0000313" key="3">
    <source>
        <dbReference type="Proteomes" id="UP001388673"/>
    </source>
</evidence>
<dbReference type="RefSeq" id="XP_066805519.1">
    <property type="nucleotide sequence ID" value="XM_066944318.1"/>
</dbReference>
<reference evidence="2 3" key="1">
    <citation type="journal article" date="2024" name="bioRxiv">
        <title>Comparative genomics of Cryptococcus and Kwoniella reveals pathogenesis evolution and contrasting karyotype dynamics via intercentromeric recombination or chromosome fusion.</title>
        <authorList>
            <person name="Coelho M.A."/>
            <person name="David-Palma M."/>
            <person name="Shea T."/>
            <person name="Bowers K."/>
            <person name="McGinley-Smith S."/>
            <person name="Mohammad A.W."/>
            <person name="Gnirke A."/>
            <person name="Yurkov A.M."/>
            <person name="Nowrousian M."/>
            <person name="Sun S."/>
            <person name="Cuomo C.A."/>
            <person name="Heitman J."/>
        </authorList>
    </citation>
    <scope>NUCLEOTIDE SEQUENCE [LARGE SCALE GENOMIC DNA]</scope>
    <source>
        <strain evidence="2 3">CBS 13917</strain>
    </source>
</reference>
<evidence type="ECO:0000313" key="2">
    <source>
        <dbReference type="EMBL" id="KAK8866040.1"/>
    </source>
</evidence>
<organism evidence="2 3">
    <name type="scientific">Kwoniella newhampshirensis</name>
    <dbReference type="NCBI Taxonomy" id="1651941"/>
    <lineage>
        <taxon>Eukaryota</taxon>
        <taxon>Fungi</taxon>
        <taxon>Dikarya</taxon>
        <taxon>Basidiomycota</taxon>
        <taxon>Agaricomycotina</taxon>
        <taxon>Tremellomycetes</taxon>
        <taxon>Tremellales</taxon>
        <taxon>Cryptococcaceae</taxon>
        <taxon>Kwoniella</taxon>
    </lineage>
</organism>
<feature type="region of interest" description="Disordered" evidence="1">
    <location>
        <begin position="1"/>
        <end position="20"/>
    </location>
</feature>
<dbReference type="KEGG" id="kne:92178450"/>
<feature type="compositionally biased region" description="Pro residues" evidence="1">
    <location>
        <begin position="47"/>
        <end position="57"/>
    </location>
</feature>
<dbReference type="AlphaFoldDB" id="A0AAW0Z524"/>
<comment type="caution">
    <text evidence="2">The sequence shown here is derived from an EMBL/GenBank/DDBJ whole genome shotgun (WGS) entry which is preliminary data.</text>
</comment>
<accession>A0AAW0Z524</accession>
<sequence length="137" mass="14418">MNQLPSLPDPSTLLDTPPYSEVRRGLDALRAWRDGRAVPDAYTPPGDLDPPPLPSPPYSSVERRVSTVSVGMAMPGEPVSGAFGACTTVQACVDVYNAEHGGASLRGMVLDVGVVRVVLGSDDPRGGVRSVKFEVSE</sequence>
<dbReference type="GeneID" id="92178450"/>
<proteinExistence type="predicted"/>
<dbReference type="Proteomes" id="UP001388673">
    <property type="component" value="Unassembled WGS sequence"/>
</dbReference>
<gene>
    <name evidence="2" type="ORF">IAR55_001191</name>
</gene>
<feature type="region of interest" description="Disordered" evidence="1">
    <location>
        <begin position="37"/>
        <end position="60"/>
    </location>
</feature>
<feature type="compositionally biased region" description="Low complexity" evidence="1">
    <location>
        <begin position="1"/>
        <end position="18"/>
    </location>
</feature>
<name>A0AAW0Z524_9TREE</name>
<evidence type="ECO:0000256" key="1">
    <source>
        <dbReference type="SAM" id="MobiDB-lite"/>
    </source>
</evidence>
<dbReference type="EMBL" id="JBCAWK010000002">
    <property type="protein sequence ID" value="KAK8866040.1"/>
    <property type="molecule type" value="Genomic_DNA"/>
</dbReference>
<protein>
    <submittedName>
        <fullName evidence="2">Uncharacterized protein</fullName>
    </submittedName>
</protein>
<keyword evidence="3" id="KW-1185">Reference proteome</keyword>